<dbReference type="Pfam" id="PF07585">
    <property type="entry name" value="BBP7"/>
    <property type="match status" value="1"/>
</dbReference>
<proteinExistence type="predicted"/>
<sequence length="315" mass="34355">MIGNPTTEVLYGNDSPNSEMRNGVRLSIGRPISDRWNFYGEGLYVGDAGDPFRQFSSGQPILARPYVSAQTGLNDSELVAFPNVLEGAISVETESRLFGFEIGASSVFSEDKDTRISIFTGYRFIQFEDSLGVQEDLESIDLGGVVPLGTTFRVNDSFEAKNQFHGVNLRLEIEKQLNRWDLVFQPSLALGSMERTVSTAGTTRTQIPGLDPTFVDGGLLAQPTNIGQDTSSVFTVLPEFRFSLGREVLSGLRFDVGYSFLLLPKTFRAAEQIDPNLNASQIGGGALVGPGAPAVARNESHLWNQSITFSVALQR</sequence>
<gene>
    <name evidence="1" type="ORF">RISK_002591</name>
</gene>
<keyword evidence="1" id="KW-0472">Membrane</keyword>
<protein>
    <submittedName>
        <fullName evidence="1">Signal peptide and transmembrane protein</fullName>
    </submittedName>
</protein>
<evidence type="ECO:0000313" key="1">
    <source>
        <dbReference type="EMBL" id="KLU05384.1"/>
    </source>
</evidence>
<dbReference type="InterPro" id="IPR011446">
    <property type="entry name" value="BBP7"/>
</dbReference>
<keyword evidence="2" id="KW-1185">Reference proteome</keyword>
<accession>A0A0J1EIS0</accession>
<reference evidence="1" key="1">
    <citation type="submission" date="2015-05" db="EMBL/GenBank/DDBJ databases">
        <title>Permanent draft genome of Rhodopirellula islandicus K833.</title>
        <authorList>
            <person name="Kizina J."/>
            <person name="Richter M."/>
            <person name="Glockner F.O."/>
            <person name="Harder J."/>
        </authorList>
    </citation>
    <scope>NUCLEOTIDE SEQUENCE [LARGE SCALE GENOMIC DNA]</scope>
    <source>
        <strain evidence="1">K833</strain>
    </source>
</reference>
<dbReference type="PATRIC" id="fig|595434.4.peg.2470"/>
<comment type="caution">
    <text evidence="1">The sequence shown here is derived from an EMBL/GenBank/DDBJ whole genome shotgun (WGS) entry which is preliminary data.</text>
</comment>
<organism evidence="1 2">
    <name type="scientific">Rhodopirellula islandica</name>
    <dbReference type="NCBI Taxonomy" id="595434"/>
    <lineage>
        <taxon>Bacteria</taxon>
        <taxon>Pseudomonadati</taxon>
        <taxon>Planctomycetota</taxon>
        <taxon>Planctomycetia</taxon>
        <taxon>Pirellulales</taxon>
        <taxon>Pirellulaceae</taxon>
        <taxon>Rhodopirellula</taxon>
    </lineage>
</organism>
<evidence type="ECO:0000313" key="2">
    <source>
        <dbReference type="Proteomes" id="UP000036367"/>
    </source>
</evidence>
<keyword evidence="1" id="KW-0812">Transmembrane</keyword>
<dbReference type="EMBL" id="LECT01000019">
    <property type="protein sequence ID" value="KLU05384.1"/>
    <property type="molecule type" value="Genomic_DNA"/>
</dbReference>
<dbReference type="Proteomes" id="UP000036367">
    <property type="component" value="Unassembled WGS sequence"/>
</dbReference>
<dbReference type="AlphaFoldDB" id="A0A0J1EIS0"/>
<name>A0A0J1EIS0_RHOIS</name>